<comment type="caution">
    <text evidence="2">The sequence shown here is derived from an EMBL/GenBank/DDBJ whole genome shotgun (WGS) entry which is preliminary data.</text>
</comment>
<feature type="compositionally biased region" description="Low complexity" evidence="1">
    <location>
        <begin position="85"/>
        <end position="95"/>
    </location>
</feature>
<proteinExistence type="predicted"/>
<sequence>MFPYKIRKPAWGSLKPKEAKCGGDKSPNGAVLDASSLLLVGGDPDDPHTVGGNLQRAILSDLIELRMRYHRSLARREVSGPSHPPDATAAPATSTRIRRLRGPVRGDGVATDDYGGETTSATRSSYDHVARGSSFGVFKACFRESRFGAMHTRTIPPRVDRGEYVQLLYSSCLHLLEESFKHSRVNSDPSRRDDNMRPYCGLDAIYSVFVLYALHRTNVLPKAPSRRSHVERTQSGKFDERSLKEAWSMLPIGINSDEDKLYRRTFLSPVRIDRWNYILLLRLRDACLAQVEQCGVDAMAGCTMMTNADTAAWNGECEDSCRRCYCGPARDAAHIIDTMLFDDSFFDYCEYHGPHGLEGLCGSPNFYRANFASTSKKKTNGPKNNIKAVTITDPLAMTKFELNTIGTDDGILDSLDLQKLSTMVDIHCSNLSSVMTNLRMSRSNDFNLQPKQMEQVLDTLSGIVNSPTYAELVDKLNAEEAPRSNSSNLSGAIISEAMPPPEVQPLFLKFPENFSPCCEIDFMDDAIMIREAVVKENRVRLKGESMPELDRLDCLISIATQRDEMSIDNNPPPPTAVQRRKKRRSDHDKFFELQQEGTRDDGTSNNTSDEVSIATGPGKNALISLLSISKGNESGDDISTDIFAQEDDSSIATGAGQNALLSLLSMAGGAYDSDQLEDESSPSEDDESQSLASSVNHAAPLALNDDSASVTSGIGKRALHFLLTGQADNRQSQTVKNRAIKKASHRKFRQKSVKTPILPPLPAVKATQRKAISKRRIDDGFFPKGYSEDASSDDEATDYAGRNALATLLSNTESVEV</sequence>
<gene>
    <name evidence="2" type="ORF">ACHAW5_009781</name>
</gene>
<feature type="compositionally biased region" description="Acidic residues" evidence="1">
    <location>
        <begin position="674"/>
        <end position="688"/>
    </location>
</feature>
<feature type="region of interest" description="Disordered" evidence="1">
    <location>
        <begin position="74"/>
        <end position="120"/>
    </location>
</feature>
<feature type="region of interest" description="Disordered" evidence="1">
    <location>
        <begin position="563"/>
        <end position="615"/>
    </location>
</feature>
<reference evidence="2 3" key="1">
    <citation type="submission" date="2024-10" db="EMBL/GenBank/DDBJ databases">
        <title>Updated reference genomes for cyclostephanoid diatoms.</title>
        <authorList>
            <person name="Roberts W.R."/>
            <person name="Alverson A.J."/>
        </authorList>
    </citation>
    <scope>NUCLEOTIDE SEQUENCE [LARGE SCALE GENOMIC DNA]</scope>
    <source>
        <strain evidence="2 3">AJA276-08</strain>
    </source>
</reference>
<evidence type="ECO:0000313" key="3">
    <source>
        <dbReference type="Proteomes" id="UP001530315"/>
    </source>
</evidence>
<evidence type="ECO:0000313" key="2">
    <source>
        <dbReference type="EMBL" id="KAL3780217.1"/>
    </source>
</evidence>
<accession>A0ABD3NXR4</accession>
<keyword evidence="3" id="KW-1185">Reference proteome</keyword>
<dbReference type="Proteomes" id="UP001530315">
    <property type="component" value="Unassembled WGS sequence"/>
</dbReference>
<evidence type="ECO:0000256" key="1">
    <source>
        <dbReference type="SAM" id="MobiDB-lite"/>
    </source>
</evidence>
<dbReference type="EMBL" id="JALLAZ020001125">
    <property type="protein sequence ID" value="KAL3780217.1"/>
    <property type="molecule type" value="Genomic_DNA"/>
</dbReference>
<organism evidence="2 3">
    <name type="scientific">Stephanodiscus triporus</name>
    <dbReference type="NCBI Taxonomy" id="2934178"/>
    <lineage>
        <taxon>Eukaryota</taxon>
        <taxon>Sar</taxon>
        <taxon>Stramenopiles</taxon>
        <taxon>Ochrophyta</taxon>
        <taxon>Bacillariophyta</taxon>
        <taxon>Coscinodiscophyceae</taxon>
        <taxon>Thalassiosirophycidae</taxon>
        <taxon>Stephanodiscales</taxon>
        <taxon>Stephanodiscaceae</taxon>
        <taxon>Stephanodiscus</taxon>
    </lineage>
</organism>
<feature type="region of interest" description="Disordered" evidence="1">
    <location>
        <begin position="672"/>
        <end position="694"/>
    </location>
</feature>
<name>A0ABD3NXR4_9STRA</name>
<feature type="compositionally biased region" description="Basic and acidic residues" evidence="1">
    <location>
        <begin position="585"/>
        <end position="602"/>
    </location>
</feature>
<dbReference type="AlphaFoldDB" id="A0ABD3NXR4"/>
<protein>
    <submittedName>
        <fullName evidence="2">Uncharacterized protein</fullName>
    </submittedName>
</protein>